<evidence type="ECO:0008006" key="3">
    <source>
        <dbReference type="Google" id="ProtNLM"/>
    </source>
</evidence>
<dbReference type="OrthoDB" id="10250282at2759"/>
<accession>A0A2J6QCS0</accession>
<proteinExistence type="predicted"/>
<dbReference type="Proteomes" id="UP000235672">
    <property type="component" value="Unassembled WGS sequence"/>
</dbReference>
<evidence type="ECO:0000313" key="2">
    <source>
        <dbReference type="Proteomes" id="UP000235672"/>
    </source>
</evidence>
<keyword evidence="2" id="KW-1185">Reference proteome</keyword>
<protein>
    <recommendedName>
        <fullName evidence="3">CN hydrolase domain-containing protein</fullName>
    </recommendedName>
</protein>
<name>A0A2J6QCS0_9HELO</name>
<gene>
    <name evidence="1" type="ORF">NA56DRAFT_643343</name>
</gene>
<reference evidence="1 2" key="1">
    <citation type="submission" date="2016-05" db="EMBL/GenBank/DDBJ databases">
        <title>A degradative enzymes factory behind the ericoid mycorrhizal symbiosis.</title>
        <authorList>
            <consortium name="DOE Joint Genome Institute"/>
            <person name="Martino E."/>
            <person name="Morin E."/>
            <person name="Grelet G."/>
            <person name="Kuo A."/>
            <person name="Kohler A."/>
            <person name="Daghino S."/>
            <person name="Barry K."/>
            <person name="Choi C."/>
            <person name="Cichocki N."/>
            <person name="Clum A."/>
            <person name="Copeland A."/>
            <person name="Hainaut M."/>
            <person name="Haridas S."/>
            <person name="Labutti K."/>
            <person name="Lindquist E."/>
            <person name="Lipzen A."/>
            <person name="Khouja H.-R."/>
            <person name="Murat C."/>
            <person name="Ohm R."/>
            <person name="Olson A."/>
            <person name="Spatafora J."/>
            <person name="Veneault-Fourrey C."/>
            <person name="Henrissat B."/>
            <person name="Grigoriev I."/>
            <person name="Martin F."/>
            <person name="Perotto S."/>
        </authorList>
    </citation>
    <scope>NUCLEOTIDE SEQUENCE [LARGE SCALE GENOMIC DNA]</scope>
    <source>
        <strain evidence="1 2">UAMH 7357</strain>
    </source>
</reference>
<organism evidence="1 2">
    <name type="scientific">Hyaloscypha hepaticicola</name>
    <dbReference type="NCBI Taxonomy" id="2082293"/>
    <lineage>
        <taxon>Eukaryota</taxon>
        <taxon>Fungi</taxon>
        <taxon>Dikarya</taxon>
        <taxon>Ascomycota</taxon>
        <taxon>Pezizomycotina</taxon>
        <taxon>Leotiomycetes</taxon>
        <taxon>Helotiales</taxon>
        <taxon>Hyaloscyphaceae</taxon>
        <taxon>Hyaloscypha</taxon>
    </lineage>
</organism>
<dbReference type="STRING" id="1745343.A0A2J6QCS0"/>
<evidence type="ECO:0000313" key="1">
    <source>
        <dbReference type="EMBL" id="PMD24063.1"/>
    </source>
</evidence>
<sequence>MIIDSFGDVIAECTKLAEEDVTAVCSPKKLRQASRSRYRDARRPVLYREIIGMEHTSELKVN</sequence>
<dbReference type="EMBL" id="KZ613473">
    <property type="protein sequence ID" value="PMD24063.1"/>
    <property type="molecule type" value="Genomic_DNA"/>
</dbReference>
<dbReference type="AlphaFoldDB" id="A0A2J6QCS0"/>